<evidence type="ECO:0000313" key="2">
    <source>
        <dbReference type="Proteomes" id="UP001162992"/>
    </source>
</evidence>
<dbReference type="EMBL" id="CM055101">
    <property type="protein sequence ID" value="KAJ7541535.1"/>
    <property type="molecule type" value="Genomic_DNA"/>
</dbReference>
<dbReference type="Proteomes" id="UP001162992">
    <property type="component" value="Chromosome 10"/>
</dbReference>
<reference evidence="2" key="1">
    <citation type="journal article" date="2024" name="Proc. Natl. Acad. Sci. U.S.A.">
        <title>Extraordinary preservation of gene collinearity over three hundred million years revealed in homosporous lycophytes.</title>
        <authorList>
            <person name="Li C."/>
            <person name="Wickell D."/>
            <person name="Kuo L.Y."/>
            <person name="Chen X."/>
            <person name="Nie B."/>
            <person name="Liao X."/>
            <person name="Peng D."/>
            <person name="Ji J."/>
            <person name="Jenkins J."/>
            <person name="Williams M."/>
            <person name="Shu S."/>
            <person name="Plott C."/>
            <person name="Barry K."/>
            <person name="Rajasekar S."/>
            <person name="Grimwood J."/>
            <person name="Han X."/>
            <person name="Sun S."/>
            <person name="Hou Z."/>
            <person name="He W."/>
            <person name="Dai G."/>
            <person name="Sun C."/>
            <person name="Schmutz J."/>
            <person name="Leebens-Mack J.H."/>
            <person name="Li F.W."/>
            <person name="Wang L."/>
        </authorList>
    </citation>
    <scope>NUCLEOTIDE SEQUENCE [LARGE SCALE GENOMIC DNA]</scope>
    <source>
        <strain evidence="2">cv. PW_Plant_1</strain>
    </source>
</reference>
<gene>
    <name evidence="1" type="ORF">O6H91_10G064200</name>
</gene>
<organism evidence="1 2">
    <name type="scientific">Diphasiastrum complanatum</name>
    <name type="common">Issler's clubmoss</name>
    <name type="synonym">Lycopodium complanatum</name>
    <dbReference type="NCBI Taxonomy" id="34168"/>
    <lineage>
        <taxon>Eukaryota</taxon>
        <taxon>Viridiplantae</taxon>
        <taxon>Streptophyta</taxon>
        <taxon>Embryophyta</taxon>
        <taxon>Tracheophyta</taxon>
        <taxon>Lycopodiopsida</taxon>
        <taxon>Lycopodiales</taxon>
        <taxon>Lycopodiaceae</taxon>
        <taxon>Lycopodioideae</taxon>
        <taxon>Diphasiastrum</taxon>
    </lineage>
</organism>
<accession>A0ACC2CHV5</accession>
<comment type="caution">
    <text evidence="1">The sequence shown here is derived from an EMBL/GenBank/DDBJ whole genome shotgun (WGS) entry which is preliminary data.</text>
</comment>
<evidence type="ECO:0000313" key="1">
    <source>
        <dbReference type="EMBL" id="KAJ7541535.1"/>
    </source>
</evidence>
<keyword evidence="2" id="KW-1185">Reference proteome</keyword>
<protein>
    <submittedName>
        <fullName evidence="1">Uncharacterized protein</fullName>
    </submittedName>
</protein>
<sequence length="867" mass="97680">MKTKRDTAEEMIVVDSEEEQEELDEINEPANKKLKGEKNVPAKRKADKAAFLAKFVGNAVPKAEAVQRWGHRYPSKSAKKAERRKTSEDPGAEETEGSVECAAHYLQALVDNVSYKLGDCVTINSDGGSDYLGRIIEFFKAVDGSLWLCAQWFFRAEDTAIGKDEAQKHDPKRIFYSEVKDDNPLECITGKIKVVQVSPMKNFNKLKRSIPACDYYFDMGYNYAYSTYFNLTADAGSTCSDESSTICDDVNATAANSDQKSDSEATCEKNSVSKYQLSLLDLYAGCGGMSTGLCMGASLACVNLVTRWAVDLNENACKSLRYNHPETEVRNEAAEDFLALLKEWQKLCQKYREPEDSLDFKADKKSKNSDASDVTKKEESEDESETVEPGEYEVEKVIGIRWVGSSENSKKGLEFKVRWKGYDEDEDTWEPTDGLESCQERIRDFVIEGRNKKVLPLPGDVDVICGGPPCQGASGFNRFRNKIAPLDDPRNHQMVVYMDIVDFLKPRFLVMENVVDILKFCGGVLGRYALSRLVNMHYQAKLGLMVAGCYGLPQFRMRVFLWGACPNEKLPPFPLPTHDVVIRGNIPADWERNVVAYDETQHPLLQKALVLGDAISDLPAVENSERRDEMDYQKAAKTEFQRYIRAPKEVLTGGTPLTSKKQKQKLLDHRPLELNIDDNQRTCKIPKRKGANFRDLEGVFVRPDNTVELDQQAERVYLPSGKPLVPDYAISFMKGRSLKPFGRLWWDETVPTVVGRAEPHNQIILHPEQDRVLTIRENARLQGFPDYYKLFGPVKERYVQVGNAVALPVARAQGYALGLAIQQQCPPGDLVMELPQKFPQSMMSALQNSNPTNNHNELAIDVEEQCC</sequence>
<proteinExistence type="predicted"/>
<name>A0ACC2CHV5_DIPCM</name>